<feature type="non-terminal residue" evidence="1">
    <location>
        <position position="59"/>
    </location>
</feature>
<keyword evidence="2" id="KW-1185">Reference proteome</keyword>
<comment type="caution">
    <text evidence="1">The sequence shown here is derived from an EMBL/GenBank/DDBJ whole genome shotgun (WGS) entry which is preliminary data.</text>
</comment>
<organism evidence="1 2">
    <name type="scientific">Pleurodeles waltl</name>
    <name type="common">Iberian ribbed newt</name>
    <dbReference type="NCBI Taxonomy" id="8319"/>
    <lineage>
        <taxon>Eukaryota</taxon>
        <taxon>Metazoa</taxon>
        <taxon>Chordata</taxon>
        <taxon>Craniata</taxon>
        <taxon>Vertebrata</taxon>
        <taxon>Euteleostomi</taxon>
        <taxon>Amphibia</taxon>
        <taxon>Batrachia</taxon>
        <taxon>Caudata</taxon>
        <taxon>Salamandroidea</taxon>
        <taxon>Salamandridae</taxon>
        <taxon>Pleurodelinae</taxon>
        <taxon>Pleurodeles</taxon>
    </lineage>
</organism>
<accession>A0AAV7UFR6</accession>
<proteinExistence type="predicted"/>
<dbReference type="EMBL" id="JANPWB010000005">
    <property type="protein sequence ID" value="KAJ1187531.1"/>
    <property type="molecule type" value="Genomic_DNA"/>
</dbReference>
<evidence type="ECO:0000313" key="1">
    <source>
        <dbReference type="EMBL" id="KAJ1187531.1"/>
    </source>
</evidence>
<name>A0AAV7UFR6_PLEWA</name>
<dbReference type="Proteomes" id="UP001066276">
    <property type="component" value="Chromosome 3_1"/>
</dbReference>
<gene>
    <name evidence="1" type="ORF">NDU88_004306</name>
</gene>
<protein>
    <submittedName>
        <fullName evidence="1">Uncharacterized protein</fullName>
    </submittedName>
</protein>
<dbReference type="AlphaFoldDB" id="A0AAV7UFR6"/>
<evidence type="ECO:0000313" key="2">
    <source>
        <dbReference type="Proteomes" id="UP001066276"/>
    </source>
</evidence>
<reference evidence="1" key="1">
    <citation type="journal article" date="2022" name="bioRxiv">
        <title>Sequencing and chromosome-scale assembly of the giantPleurodeles waltlgenome.</title>
        <authorList>
            <person name="Brown T."/>
            <person name="Elewa A."/>
            <person name="Iarovenko S."/>
            <person name="Subramanian E."/>
            <person name="Araus A.J."/>
            <person name="Petzold A."/>
            <person name="Susuki M."/>
            <person name="Suzuki K.-i.T."/>
            <person name="Hayashi T."/>
            <person name="Toyoda A."/>
            <person name="Oliveira C."/>
            <person name="Osipova E."/>
            <person name="Leigh N.D."/>
            <person name="Simon A."/>
            <person name="Yun M.H."/>
        </authorList>
    </citation>
    <scope>NUCLEOTIDE SEQUENCE</scope>
    <source>
        <strain evidence="1">20211129_DDA</strain>
        <tissue evidence="1">Liver</tissue>
    </source>
</reference>
<sequence length="59" mass="6582">DYNMSKSSACAVLSSPQNAKSLWDQGKQTCLISYHLQVPLAAQQILLKGLYLDHNVNYL</sequence>
<feature type="non-terminal residue" evidence="1">
    <location>
        <position position="1"/>
    </location>
</feature>